<dbReference type="Gene3D" id="3.30.2310.20">
    <property type="entry name" value="RelE-like"/>
    <property type="match status" value="1"/>
</dbReference>
<proteinExistence type="predicted"/>
<dbReference type="EMBL" id="JBHMAA010000017">
    <property type="protein sequence ID" value="MFB9950401.1"/>
    <property type="molecule type" value="Genomic_DNA"/>
</dbReference>
<dbReference type="InterPro" id="IPR007712">
    <property type="entry name" value="RelE/ParE_toxin"/>
</dbReference>
<sequence length="105" mass="11815">MPVYRLEYHSAAEQDLVDIHSYIEGYAGRITADRKLAEIEATTYRLADLPKIGSIRDDLLPGLRAIPAAEKAIICFTVDDETMTVFIICISYAGSDWTSRVTERF</sequence>
<reference evidence="2 3" key="1">
    <citation type="submission" date="2024-09" db="EMBL/GenBank/DDBJ databases">
        <authorList>
            <person name="Sun Q."/>
            <person name="Mori K."/>
        </authorList>
    </citation>
    <scope>NUCLEOTIDE SEQUENCE [LARGE SCALE GENOMIC DNA]</scope>
    <source>
        <strain evidence="2 3">TBRC 4938</strain>
    </source>
</reference>
<gene>
    <name evidence="2" type="ORF">ACFFP0_16200</name>
</gene>
<organism evidence="2 3">
    <name type="scientific">Rhizobium puerariae</name>
    <dbReference type="NCBI Taxonomy" id="1585791"/>
    <lineage>
        <taxon>Bacteria</taxon>
        <taxon>Pseudomonadati</taxon>
        <taxon>Pseudomonadota</taxon>
        <taxon>Alphaproteobacteria</taxon>
        <taxon>Hyphomicrobiales</taxon>
        <taxon>Rhizobiaceae</taxon>
        <taxon>Rhizobium/Agrobacterium group</taxon>
        <taxon>Rhizobium</taxon>
    </lineage>
</organism>
<keyword evidence="1" id="KW-1277">Toxin-antitoxin system</keyword>
<evidence type="ECO:0000256" key="1">
    <source>
        <dbReference type="ARBA" id="ARBA00022649"/>
    </source>
</evidence>
<comment type="caution">
    <text evidence="2">The sequence shown here is derived from an EMBL/GenBank/DDBJ whole genome shotgun (WGS) entry which is preliminary data.</text>
</comment>
<name>A0ABV6AIH0_9HYPH</name>
<evidence type="ECO:0000313" key="3">
    <source>
        <dbReference type="Proteomes" id="UP001589692"/>
    </source>
</evidence>
<dbReference type="Pfam" id="PF05016">
    <property type="entry name" value="ParE_toxin"/>
    <property type="match status" value="1"/>
</dbReference>
<dbReference type="InterPro" id="IPR035093">
    <property type="entry name" value="RelE/ParE_toxin_dom_sf"/>
</dbReference>
<accession>A0ABV6AIH0</accession>
<keyword evidence="3" id="KW-1185">Reference proteome</keyword>
<protein>
    <submittedName>
        <fullName evidence="2">Type II toxin-antitoxin system RelE/ParE family toxin</fullName>
    </submittedName>
</protein>
<dbReference type="RefSeq" id="WP_377262654.1">
    <property type="nucleotide sequence ID" value="NZ_JBHMAA010000017.1"/>
</dbReference>
<evidence type="ECO:0000313" key="2">
    <source>
        <dbReference type="EMBL" id="MFB9950401.1"/>
    </source>
</evidence>
<dbReference type="Proteomes" id="UP001589692">
    <property type="component" value="Unassembled WGS sequence"/>
</dbReference>